<evidence type="ECO:0000313" key="2">
    <source>
        <dbReference type="Proteomes" id="UP000673383"/>
    </source>
</evidence>
<dbReference type="EMBL" id="JAFICZ010000001">
    <property type="protein sequence ID" value="MBP1293489.1"/>
    <property type="molecule type" value="Genomic_DNA"/>
</dbReference>
<proteinExistence type="predicted"/>
<dbReference type="Proteomes" id="UP000673383">
    <property type="component" value="Unassembled WGS sequence"/>
</dbReference>
<name>A0A8I1Y7M1_BRAEL</name>
<gene>
    <name evidence="1" type="ORF">JOH49_003242</name>
</gene>
<dbReference type="AlphaFoldDB" id="A0A8I1Y7M1"/>
<evidence type="ECO:0000313" key="1">
    <source>
        <dbReference type="EMBL" id="MBP1293489.1"/>
    </source>
</evidence>
<sequence>MSEAKALQAAQPADLQRMELIRRLGRIGRKVDDAMPVSVANKLAVELCPAFGFDLALERAADVEIGAQSKFVRDQVLGASAHPLFDVVAGDDEVLAVFGDAAHDDVDVRVLGVPVIDAQPVEPGAKILFHLADQLAGETFEVSHLRRVFGRDDETEMVAVILTPLSEGLGIGILCVRAEQVGLLPVPGDALAPEIAEVRGERR</sequence>
<reference evidence="1" key="1">
    <citation type="submission" date="2021-02" db="EMBL/GenBank/DDBJ databases">
        <title>Genomic Encyclopedia of Type Strains, Phase IV (KMG-V): Genome sequencing to study the core and pangenomes of soil and plant-associated prokaryotes.</title>
        <authorList>
            <person name="Whitman W."/>
        </authorList>
    </citation>
    <scope>NUCLEOTIDE SEQUENCE</scope>
    <source>
        <strain evidence="1">USDA 406</strain>
    </source>
</reference>
<organism evidence="1 2">
    <name type="scientific">Bradyrhizobium elkanii</name>
    <dbReference type="NCBI Taxonomy" id="29448"/>
    <lineage>
        <taxon>Bacteria</taxon>
        <taxon>Pseudomonadati</taxon>
        <taxon>Pseudomonadota</taxon>
        <taxon>Alphaproteobacteria</taxon>
        <taxon>Hyphomicrobiales</taxon>
        <taxon>Nitrobacteraceae</taxon>
        <taxon>Bradyrhizobium</taxon>
    </lineage>
</organism>
<protein>
    <submittedName>
        <fullName evidence="1">Uncharacterized protein</fullName>
    </submittedName>
</protein>
<accession>A0A8I1Y7M1</accession>
<comment type="caution">
    <text evidence="1">The sequence shown here is derived from an EMBL/GenBank/DDBJ whole genome shotgun (WGS) entry which is preliminary data.</text>
</comment>